<keyword evidence="3" id="KW-0813">Transport</keyword>
<feature type="transmembrane region" description="Helical" evidence="11">
    <location>
        <begin position="577"/>
        <end position="598"/>
    </location>
</feature>
<feature type="region of interest" description="Disordered" evidence="10">
    <location>
        <begin position="1785"/>
        <end position="1805"/>
    </location>
</feature>
<evidence type="ECO:0000256" key="3">
    <source>
        <dbReference type="ARBA" id="ARBA00022448"/>
    </source>
</evidence>
<dbReference type="Pfam" id="PF24874">
    <property type="entry name" value="Piezo_THU9_anchor"/>
    <property type="match status" value="1"/>
</dbReference>
<evidence type="ECO:0000256" key="10">
    <source>
        <dbReference type="SAM" id="MobiDB-lite"/>
    </source>
</evidence>
<feature type="region of interest" description="Disordered" evidence="10">
    <location>
        <begin position="1818"/>
        <end position="1935"/>
    </location>
</feature>
<dbReference type="GO" id="GO:0005886">
    <property type="term" value="C:plasma membrane"/>
    <property type="evidence" value="ECO:0007669"/>
    <property type="project" value="UniProtKB-SubCell"/>
</dbReference>
<feature type="transmembrane region" description="Helical" evidence="11">
    <location>
        <begin position="282"/>
        <end position="298"/>
    </location>
</feature>
<feature type="domain" description="Piezo TM1-24" evidence="15">
    <location>
        <begin position="26"/>
        <end position="240"/>
    </location>
</feature>
<keyword evidence="5 11" id="KW-0812">Transmembrane</keyword>
<dbReference type="InterPro" id="IPR056770">
    <property type="entry name" value="Piezo_THU9_anchor"/>
</dbReference>
<feature type="transmembrane region" description="Helical" evidence="11">
    <location>
        <begin position="112"/>
        <end position="130"/>
    </location>
</feature>
<sequence>MAGDLVVGMLYNLLLPLLLLAASSFRYNGLSVVYFLFLLVLPLLPNPSLVTMKGNTGQFLRLIIYTSLIFLTLQCFMQIPFAYIPPHVSGYWEDFLYHVGIVRFSSVDAGNVVRLLAPDVGLVFSSFFVLRLCKKLLRPVPQVSLHENGIPPSAPEEVETSETESEGGSDTEDSSFDSSDETTVPVQTGPPQFVQKLIVFAAGLRLLLSTIMNTAGKVVVTLLLGLAGTLQQLVCMQVYHSFTVSIHFVTLISLFCLVTLWCVCVCVCGCMCAGITLPSLTSGVYFGAFLGLVWWWVFSRSISLLLFSSMCVMMAIFSGGHLLALYLYQLPLSQQLVPPEDVYARLFGMTGVIRTNASDRHSLGLHPHVSWPDFTNPLVLLLLYYTLVALLHKWVHITEEVCVCDTVDGEECESPIESPDAPPSFSRVIYISGDKQELLSSTDEETYLPDEPMILMASNSWQDLHRNDVGSLLGGTGYTNCVLPPQYEDKDSPSHETESEEDIEERSEEAPQSQTETLPPPSGPSGLVIFGRLVQKHSYVSALIIMMVWSITYNNWLTFAMLVWSCIIWMMRDRRRYAMMSAPFLAIYGTVLVVLGFLSGLRLSRAELYPGLPPAVIVDFDLNSYHPAPCVHLGAKVFYTFSFWLMFRQQLKERQEEQSLKAESLDEVKVEPLEESQPSPLVAMLISGVKGTLVKYWILFCCSMFFVVSFSGKVVVYKILYIVLFLFCVVLYQIRYDMWRRILKTFWAVVVGYSMVVLIAIYMYQFRSVSGLFRQIMGMSEEGLRDLGLEQYQTVELFARILLPAAFLLACILQLHYFNADFLTLTDLDNVPVRQASREEELRSSVNMISDIIKENIEKLQKRLVKEQMGTAKSQETLDSIGLQSSLDRGAEEKEETTEEGTVPSSPEDKWVVIVDRASLLIIHALSGLCKFQELSWRLLELHSLKIVSSGIIWVSLQEVSLMNSVFLVLWVFALPFPRLRPLASSISAVWACVMVVCKMFYQLKVIKPLDYSSNCTAGLVPSNSSSMDDGEVELRGNMVELLRRSILYIEPVDPVYWCGALRKCEGRILPCLRNHLMVLGLLAFEVTVHRHQLYFRLHNDLKLPPFSIIFQGITRQHLDHGVLPCIKYFINFFYYRFGLEISLIVAVNVIGQRMDFYALLHSCALLAVLSRRRRKAIGEVWPKYCCFTAGLMVLQYLLCIGIPPAFCVDYPWRTAAQPLTSNVIKWFYLPDFAMRPNPSFIFYDHLLLLCSSLQWQVFEEENRAAVRLLAGDNVEISRSLDPCSFNQFIPVDNFLHCRCYLDMVKVFVFSYFFWLVLCLIFITGTTRINIFCLGYLVACFYFMLFGGSVLMQPVRYILRLWDWLIGYTCFVIAMKNLLSLGSCAYLDSLLKNGCWLIQAFSMFCTIKGYDVPDPDDECELPEGEAGIVWDAICFTVLLAQRRVFLSYYFLYVVSDLKSSKILASRGAELFEAKVKKLVAARLEMEKKSVETLKKQMEKIKSKQKSRPAPAGEPGPPADQEQVTLGNTGDDEKAKRDAGKWWKPWVSKPGVENNCGYHLFESDSEEEEEEVAEKKEEEEPPKKKSAFQLAYEAWVTSSKTALKDLKKEKKKRKEEEKKREKRELQRQQGIDRTDSSEDELEESIVEEVVEEKENILQRVVSTLKFSWVFVQSLLDDLTEGLNSFCKDNLDISKVLRFERALLNQQQKKGKEVSQESVKQFYENWISRQNTLSSQDDLDDSLPPPSSPPSVPSSRHAYAKLKNQASKVSWASSVSSCMTDETMLVSRQPTQEELDEPPVVSPAANQLRRRLLKTTNIDLTSFDTDELSPSSEDGTPQMEDHQQEEDGREDPESERKPEQEQEEAEEEEEEERDKEEQQEEDHEVEREEVDEGQLQKEEDDELAEDPECISLGFRESDGEKSLDLPESPRPLSQETRNLTASELLLNNMFENDEISESDKFFRMLPRPLKLLFALYNTMVSKSEMLCYFVIILNHIVSASLLSLILPILIFLWAMLSVPRPTKRFWMTAIIYTELTVVVKYFFQFGFFPWTTSAYRGINADRPFALPNIIGVEKKDGYVLFDLIQLLALFFHRSILKCHGLWDNKEVEMPDFFKKLKKKVDKKKMTGGDKMGSKDKQEKISRRLKFLPLHASTTSIFCRRKRGDSAGSDTEMKPKKQHSKKKRRQRNKVPLTRKQRIRQQIRERMLQAKATIIEVALHIYLPIRQFFYDIIHPDYSPVCDVYALMFLIDVVNFIVTIYGYWAFGKYSAAADITESLSEDQVPEAFLVMLLIQFGTMIVDRALYLKKSLLGKCVFQVVLVFGIHFWMFFILPGVTERRFNRNPVAQLWYFVKCIYFGLSAYQIKCGYPNRILGNFLTKHYNYLNLFLFQGFRLVPFLTELRAVMDWVWTDTTLSLSSWICVEDIYANIFILKCWRESEKKYPHPPGQKKKKVVKYGMGGFIIFALISIIWFPLLFMSLVQSAAGVTNQPVDVSIQLSIAGYEPLFTMSAQEQNLVPYTEARFNRLTKVYATHPSAMQFIMNYFAEDIVVAKIKSDASLLWSISPASRAAMIQELSNSSHIYMTLRWTLLRNASISMNAETVGEHTVKFEDKALREGIVSMLQGSSSKPVIINSLLPKFIRGPKGPESKMATRMKVDLSDRPDLHSLAFFRPMSIKLQQVNRTSEKDPDQWWVVEECSPVLTSSELKCHSIEIVVFNDKVSPSSLGFLAGHGIVGLYMSVVLVIGKFVREFFNGISRSIMFEELPCVDRVLKLCTDIFVVRETGEMELEETLFEKLIFLYRSPETMIKMTREKKDS</sequence>
<proteinExistence type="inferred from homology"/>
<feature type="transmembrane region" description="Helical" evidence="11">
    <location>
        <begin position="305"/>
        <end position="328"/>
    </location>
</feature>
<feature type="transmembrane region" description="Helical" evidence="11">
    <location>
        <begin position="1986"/>
        <end position="2011"/>
    </location>
</feature>
<feature type="compositionally biased region" description="Basic residues" evidence="10">
    <location>
        <begin position="2173"/>
        <end position="2192"/>
    </location>
</feature>
<feature type="compositionally biased region" description="Basic and acidic residues" evidence="10">
    <location>
        <begin position="1605"/>
        <end position="1635"/>
    </location>
</feature>
<dbReference type="Pfam" id="PF12166">
    <property type="entry name" value="Piezo_cap"/>
    <property type="match status" value="1"/>
</dbReference>
<feature type="compositionally biased region" description="Acidic residues" evidence="10">
    <location>
        <begin position="156"/>
        <end position="180"/>
    </location>
</feature>
<feature type="region of interest" description="Disordered" evidence="10">
    <location>
        <begin position="1496"/>
        <end position="1538"/>
    </location>
</feature>
<feature type="compositionally biased region" description="Basic and acidic residues" evidence="10">
    <location>
        <begin position="487"/>
        <end position="497"/>
    </location>
</feature>
<feature type="transmembrane region" description="Helical" evidence="11">
    <location>
        <begin position="2721"/>
        <end position="2744"/>
    </location>
</feature>
<evidence type="ECO:0000259" key="14">
    <source>
        <dbReference type="Pfam" id="PF23188"/>
    </source>
</evidence>
<evidence type="ECO:0000313" key="17">
    <source>
        <dbReference type="Proteomes" id="UP000694890"/>
    </source>
</evidence>
<dbReference type="Proteomes" id="UP000694890">
    <property type="component" value="Linkage group LG6"/>
</dbReference>
<feature type="region of interest" description="Disordered" evidence="10">
    <location>
        <begin position="1732"/>
        <end position="1754"/>
    </location>
</feature>
<feature type="transmembrane region" description="Helical" evidence="11">
    <location>
        <begin position="2310"/>
        <end position="2328"/>
    </location>
</feature>
<reference evidence="18" key="1">
    <citation type="submission" date="2025-08" db="UniProtKB">
        <authorList>
            <consortium name="RefSeq"/>
        </authorList>
    </citation>
    <scope>IDENTIFICATION</scope>
    <source>
        <tissue evidence="18">Brain</tissue>
    </source>
</reference>
<comment type="similarity">
    <text evidence="2">Belongs to the PIEZO (TC 1.A.75) family.</text>
</comment>
<feature type="transmembrane region" description="Helical" evidence="11">
    <location>
        <begin position="1329"/>
        <end position="1352"/>
    </location>
</feature>
<dbReference type="GO" id="GO:0008381">
    <property type="term" value="F:mechanosensitive monoatomic ion channel activity"/>
    <property type="evidence" value="ECO:0007669"/>
    <property type="project" value="InterPro"/>
</dbReference>
<feature type="transmembrane region" description="Helical" evidence="11">
    <location>
        <begin position="1185"/>
        <end position="1207"/>
    </location>
</feature>
<dbReference type="InterPro" id="IPR031334">
    <property type="entry name" value="Piezo_cap_dom"/>
</dbReference>
<evidence type="ECO:0000256" key="1">
    <source>
        <dbReference type="ARBA" id="ARBA00004651"/>
    </source>
</evidence>
<feature type="transmembrane region" description="Helical" evidence="11">
    <location>
        <begin position="983"/>
        <end position="1002"/>
    </location>
</feature>
<gene>
    <name evidence="18" type="primary">si:dkey-11f4.7</name>
</gene>
<protein>
    <submittedName>
        <fullName evidence="18">LOW QUALITY PROTEIN: piezo-type mechanosensitive ion channel component 2</fullName>
    </submittedName>
</protein>
<dbReference type="Pfam" id="PF23188">
    <property type="entry name" value="THU_Piezo1"/>
    <property type="match status" value="1"/>
</dbReference>
<feature type="domain" description="Piezo transmembrane helical unit" evidence="14">
    <location>
        <begin position="1978"/>
        <end position="2101"/>
    </location>
</feature>
<evidence type="ECO:0000256" key="5">
    <source>
        <dbReference type="ARBA" id="ARBA00022692"/>
    </source>
</evidence>
<dbReference type="InterPro" id="IPR027272">
    <property type="entry name" value="Piezo"/>
</dbReference>
<feature type="transmembrane region" description="Helical" evidence="11">
    <location>
        <begin position="251"/>
        <end position="276"/>
    </location>
</feature>
<feature type="transmembrane region" description="Helical" evidence="11">
    <location>
        <begin position="2452"/>
        <end position="2476"/>
    </location>
</feature>
<feature type="transmembrane region" description="Helical" evidence="11">
    <location>
        <begin position="797"/>
        <end position="818"/>
    </location>
</feature>
<keyword evidence="6 11" id="KW-1133">Transmembrane helix</keyword>
<feature type="transmembrane region" description="Helical" evidence="11">
    <location>
        <begin position="952"/>
        <end position="977"/>
    </location>
</feature>
<evidence type="ECO:0000256" key="6">
    <source>
        <dbReference type="ARBA" id="ARBA00022989"/>
    </source>
</evidence>
<feature type="region of interest" description="Disordered" evidence="10">
    <location>
        <begin position="1605"/>
        <end position="1639"/>
    </location>
</feature>
<feature type="compositionally biased region" description="Polar residues" evidence="10">
    <location>
        <begin position="1818"/>
        <end position="1833"/>
    </location>
</feature>
<dbReference type="InterPro" id="IPR056769">
    <property type="entry name" value="Piezo_TM1-24"/>
</dbReference>
<name>A0AAJ8B619_LATCA</name>
<dbReference type="Pfam" id="PF24871">
    <property type="entry name" value="Piezo_TM1-24"/>
    <property type="match status" value="3"/>
</dbReference>
<dbReference type="PANTHER" id="PTHR47049">
    <property type="entry name" value="PIEZO-TYPE MECHANOSENSITIVE ION CHANNEL HOMOLOG"/>
    <property type="match status" value="1"/>
</dbReference>
<accession>A0AAJ8B619</accession>
<evidence type="ECO:0000313" key="18">
    <source>
        <dbReference type="RefSeq" id="XP_050927094.1"/>
    </source>
</evidence>
<feature type="region of interest" description="Disordered" evidence="10">
    <location>
        <begin position="484"/>
        <end position="523"/>
    </location>
</feature>
<feature type="compositionally biased region" description="Pro residues" evidence="10">
    <location>
        <begin position="1741"/>
        <end position="1750"/>
    </location>
</feature>
<feature type="transmembrane region" description="Helical" evidence="11">
    <location>
        <begin position="2023"/>
        <end position="2041"/>
    </location>
</feature>
<evidence type="ECO:0000256" key="2">
    <source>
        <dbReference type="ARBA" id="ARBA00007821"/>
    </source>
</evidence>
<feature type="region of interest" description="Disordered" evidence="10">
    <location>
        <begin position="2159"/>
        <end position="2192"/>
    </location>
</feature>
<feature type="compositionally biased region" description="Acidic residues" evidence="10">
    <location>
        <begin position="1859"/>
        <end position="1906"/>
    </location>
</feature>
<evidence type="ECO:0000256" key="11">
    <source>
        <dbReference type="SAM" id="Phobius"/>
    </source>
</evidence>
<feature type="transmembrane region" description="Helical" evidence="11">
    <location>
        <begin position="716"/>
        <end position="734"/>
    </location>
</feature>
<feature type="region of interest" description="Disordered" evidence="10">
    <location>
        <begin position="147"/>
        <end position="188"/>
    </location>
</feature>
<feature type="transmembrane region" description="Helical" evidence="11">
    <location>
        <begin position="2239"/>
        <end position="2262"/>
    </location>
</feature>
<feature type="compositionally biased region" description="Acidic residues" evidence="10">
    <location>
        <begin position="498"/>
        <end position="507"/>
    </location>
</feature>
<keyword evidence="7" id="KW-0406">Ion transport</keyword>
<feature type="domain" description="Piezo non-specific cation channel cap" evidence="12">
    <location>
        <begin position="2512"/>
        <end position="2808"/>
    </location>
</feature>
<dbReference type="RefSeq" id="XP_050927094.1">
    <property type="nucleotide sequence ID" value="XM_051071137.1"/>
</dbReference>
<keyword evidence="8 11" id="KW-0472">Membrane</keyword>
<feature type="transmembrane region" description="Helical" evidence="11">
    <location>
        <begin position="5"/>
        <end position="25"/>
    </location>
</feature>
<organism evidence="17 18">
    <name type="scientific">Lates calcarifer</name>
    <name type="common">Barramundi</name>
    <name type="synonym">Holocentrus calcarifer</name>
    <dbReference type="NCBI Taxonomy" id="8187"/>
    <lineage>
        <taxon>Eukaryota</taxon>
        <taxon>Metazoa</taxon>
        <taxon>Chordata</taxon>
        <taxon>Craniata</taxon>
        <taxon>Vertebrata</taxon>
        <taxon>Euteleostomi</taxon>
        <taxon>Actinopterygii</taxon>
        <taxon>Neopterygii</taxon>
        <taxon>Teleostei</taxon>
        <taxon>Neoteleostei</taxon>
        <taxon>Acanthomorphata</taxon>
        <taxon>Carangaria</taxon>
        <taxon>Carangaria incertae sedis</taxon>
        <taxon>Centropomidae</taxon>
        <taxon>Lates</taxon>
    </lineage>
</organism>
<feature type="transmembrane region" description="Helical" evidence="11">
    <location>
        <begin position="31"/>
        <end position="50"/>
    </location>
</feature>
<feature type="transmembrane region" description="Helical" evidence="11">
    <location>
        <begin position="693"/>
        <end position="710"/>
    </location>
</feature>
<keyword evidence="4" id="KW-1003">Cell membrane</keyword>
<feature type="domain" description="Piezo THU9 and anchor" evidence="16">
    <location>
        <begin position="2238"/>
        <end position="2474"/>
    </location>
</feature>
<dbReference type="KEGG" id="lcf:108891690"/>
<dbReference type="InterPro" id="IPR031805">
    <property type="entry name" value="Piezo_TM25-28"/>
</dbReference>
<feature type="domain" description="Piezo TM25-28" evidence="13">
    <location>
        <begin position="1283"/>
        <end position="1607"/>
    </location>
</feature>
<feature type="domain" description="Piezo TM1-24" evidence="15">
    <location>
        <begin position="489"/>
        <end position="823"/>
    </location>
</feature>
<feature type="transmembrane region" description="Helical" evidence="11">
    <location>
        <begin position="1304"/>
        <end position="1323"/>
    </location>
</feature>
<feature type="region of interest" description="Disordered" evidence="10">
    <location>
        <begin position="1553"/>
        <end position="1586"/>
    </location>
</feature>
<evidence type="ECO:0000256" key="8">
    <source>
        <dbReference type="ARBA" id="ARBA00023136"/>
    </source>
</evidence>
<feature type="transmembrane region" description="Helical" evidence="11">
    <location>
        <begin position="2340"/>
        <end position="2358"/>
    </location>
</feature>
<feature type="transmembrane region" description="Helical" evidence="11">
    <location>
        <begin position="1134"/>
        <end position="1151"/>
    </location>
</feature>
<dbReference type="Pfam" id="PF15917">
    <property type="entry name" value="Piezo_TM25-28"/>
    <property type="match status" value="1"/>
</dbReference>
<evidence type="ECO:0000259" key="13">
    <source>
        <dbReference type="Pfam" id="PF15917"/>
    </source>
</evidence>
<feature type="compositionally biased region" description="Basic and acidic residues" evidence="10">
    <location>
        <begin position="1913"/>
        <end position="1922"/>
    </location>
</feature>
<feature type="transmembrane region" description="Helical" evidence="11">
    <location>
        <begin position="1364"/>
        <end position="1382"/>
    </location>
</feature>
<dbReference type="GeneID" id="108891690"/>
<dbReference type="InterPro" id="IPR056768">
    <property type="entry name" value="THU_Piezo"/>
</dbReference>
<feature type="transmembrane region" description="Helical" evidence="11">
    <location>
        <begin position="62"/>
        <end position="84"/>
    </location>
</feature>
<feature type="domain" description="Piezo TM1-24" evidence="15">
    <location>
        <begin position="264"/>
        <end position="400"/>
    </location>
</feature>
<evidence type="ECO:0000256" key="7">
    <source>
        <dbReference type="ARBA" id="ARBA00023065"/>
    </source>
</evidence>
<evidence type="ECO:0000256" key="4">
    <source>
        <dbReference type="ARBA" id="ARBA00022475"/>
    </source>
</evidence>
<feature type="transmembrane region" description="Helical" evidence="11">
    <location>
        <begin position="2379"/>
        <end position="2400"/>
    </location>
</feature>
<feature type="transmembrane region" description="Helical" evidence="11">
    <location>
        <begin position="542"/>
        <end position="571"/>
    </location>
</feature>
<feature type="compositionally biased region" description="Basic and acidic residues" evidence="10">
    <location>
        <begin position="1572"/>
        <end position="1582"/>
    </location>
</feature>
<feature type="transmembrane region" description="Helical" evidence="11">
    <location>
        <begin position="746"/>
        <end position="764"/>
    </location>
</feature>
<comment type="subcellular location">
    <subcellularLocation>
        <location evidence="1">Cell membrane</location>
        <topology evidence="1">Multi-pass membrane protein</topology>
    </subcellularLocation>
</comment>
<dbReference type="PANTHER" id="PTHR47049:SF7">
    <property type="entry name" value="PIEZO-TYPE MECHANOSENSITIVE ION CHANNEL COMPONENT 2 ISOFORM X1"/>
    <property type="match status" value="1"/>
</dbReference>
<keyword evidence="9" id="KW-0407">Ion channel</keyword>
<evidence type="ECO:0000259" key="16">
    <source>
        <dbReference type="Pfam" id="PF24874"/>
    </source>
</evidence>
<feature type="compositionally biased region" description="Acidic residues" evidence="10">
    <location>
        <begin position="1562"/>
        <end position="1571"/>
    </location>
</feature>
<evidence type="ECO:0000259" key="12">
    <source>
        <dbReference type="Pfam" id="PF12166"/>
    </source>
</evidence>
<feature type="transmembrane region" description="Helical" evidence="11">
    <location>
        <begin position="2412"/>
        <end position="2431"/>
    </location>
</feature>
<evidence type="ECO:0000259" key="15">
    <source>
        <dbReference type="Pfam" id="PF24871"/>
    </source>
</evidence>
<evidence type="ECO:0000256" key="9">
    <source>
        <dbReference type="ARBA" id="ARBA00023303"/>
    </source>
</evidence>